<dbReference type="Proteomes" id="UP000827445">
    <property type="component" value="Segment"/>
</dbReference>
<proteinExistence type="predicted"/>
<accession>A0AAE7SRL2</accession>
<gene>
    <name evidence="1" type="ORF">cd2_086</name>
</gene>
<reference evidence="1 2" key="1">
    <citation type="journal article" date="2021" name="Microbiol. Resour. Announc.">
        <title>Genome Sequences of Bacteriophages cd2, cd3, and cd4, which Specifically Target Carnobacterium divergens.</title>
        <authorList>
            <person name="Zhang P."/>
            <person name="Britton A.P."/>
            <person name="Visser K.A."/>
            <person name="Welke C.A."/>
            <person name="Wassink H."/>
            <person name="Prins E."/>
            <person name="Yang X."/>
            <person name="Martin-Visscher L.A."/>
        </authorList>
    </citation>
    <scope>NUCLEOTIDE SEQUENCE [LARGE SCALE GENOMIC DNA]</scope>
    <source>
        <strain evidence="2">cd2</strain>
    </source>
</reference>
<protein>
    <submittedName>
        <fullName evidence="1">Uncharacterized protein</fullName>
    </submittedName>
</protein>
<keyword evidence="2" id="KW-1185">Reference proteome</keyword>
<organism evidence="1 2">
    <name type="scientific">Carnobacterium phage cd2</name>
    <dbReference type="NCBI Taxonomy" id="2849244"/>
    <lineage>
        <taxon>Viruses</taxon>
        <taxon>Duplodnaviria</taxon>
        <taxon>Heunggongvirae</taxon>
        <taxon>Uroviricota</taxon>
        <taxon>Caudoviricetes</taxon>
        <taxon>Carnodivirus</taxon>
        <taxon>Carnodivirus cd2-like</taxon>
    </lineage>
</organism>
<evidence type="ECO:0000313" key="1">
    <source>
        <dbReference type="EMBL" id="QXP45212.1"/>
    </source>
</evidence>
<evidence type="ECO:0000313" key="2">
    <source>
        <dbReference type="Proteomes" id="UP000827445"/>
    </source>
</evidence>
<sequence>MKKFKVYFYNGFGKPKLLATSITGLSRDVIISDNYLGDLTSELRSKVKGYKNGKQSFEDLSNFLEYYNIYINPTFNSLVEVSKTWFGNDTPLEHFEDFKQI</sequence>
<name>A0AAE7SRL2_9CAUD</name>
<dbReference type="EMBL" id="MZ398135">
    <property type="protein sequence ID" value="QXP45212.1"/>
    <property type="molecule type" value="Genomic_DNA"/>
</dbReference>